<gene>
    <name evidence="3" type="ORF">EHS24_003785</name>
</gene>
<organism evidence="3 4">
    <name type="scientific">Apiotrichum porosum</name>
    <dbReference type="NCBI Taxonomy" id="105984"/>
    <lineage>
        <taxon>Eukaryota</taxon>
        <taxon>Fungi</taxon>
        <taxon>Dikarya</taxon>
        <taxon>Basidiomycota</taxon>
        <taxon>Agaricomycotina</taxon>
        <taxon>Tremellomycetes</taxon>
        <taxon>Trichosporonales</taxon>
        <taxon>Trichosporonaceae</taxon>
        <taxon>Apiotrichum</taxon>
    </lineage>
</organism>
<dbReference type="Gene3D" id="4.10.240.10">
    <property type="entry name" value="Zn(2)-C6 fungal-type DNA-binding domain"/>
    <property type="match status" value="1"/>
</dbReference>
<dbReference type="GO" id="GO:0008270">
    <property type="term" value="F:zinc ion binding"/>
    <property type="evidence" value="ECO:0007669"/>
    <property type="project" value="InterPro"/>
</dbReference>
<comment type="caution">
    <text evidence="3">The sequence shown here is derived from an EMBL/GenBank/DDBJ whole genome shotgun (WGS) entry which is preliminary data.</text>
</comment>
<evidence type="ECO:0000259" key="2">
    <source>
        <dbReference type="PROSITE" id="PS50048"/>
    </source>
</evidence>
<feature type="compositionally biased region" description="Low complexity" evidence="1">
    <location>
        <begin position="38"/>
        <end position="52"/>
    </location>
</feature>
<reference evidence="3 4" key="1">
    <citation type="submission" date="2018-11" db="EMBL/GenBank/DDBJ databases">
        <title>Genome sequence of Apiotrichum porosum DSM 27194.</title>
        <authorList>
            <person name="Aliyu H."/>
            <person name="Gorte O."/>
            <person name="Ochsenreither K."/>
        </authorList>
    </citation>
    <scope>NUCLEOTIDE SEQUENCE [LARGE SCALE GENOMIC DNA]</scope>
    <source>
        <strain evidence="3 4">DSM 27194</strain>
    </source>
</reference>
<feature type="region of interest" description="Disordered" evidence="1">
    <location>
        <begin position="338"/>
        <end position="370"/>
    </location>
</feature>
<feature type="compositionally biased region" description="Low complexity" evidence="1">
    <location>
        <begin position="338"/>
        <end position="353"/>
    </location>
</feature>
<dbReference type="Proteomes" id="UP000279236">
    <property type="component" value="Unassembled WGS sequence"/>
</dbReference>
<dbReference type="SUPFAM" id="SSF57701">
    <property type="entry name" value="Zn2/Cys6 DNA-binding domain"/>
    <property type="match status" value="1"/>
</dbReference>
<accession>A0A427XE09</accession>
<evidence type="ECO:0000313" key="3">
    <source>
        <dbReference type="EMBL" id="RSH77151.1"/>
    </source>
</evidence>
<feature type="region of interest" description="Disordered" evidence="1">
    <location>
        <begin position="112"/>
        <end position="150"/>
    </location>
</feature>
<evidence type="ECO:0000313" key="4">
    <source>
        <dbReference type="Proteomes" id="UP000279236"/>
    </source>
</evidence>
<dbReference type="AlphaFoldDB" id="A0A427XE09"/>
<feature type="region of interest" description="Disordered" evidence="1">
    <location>
        <begin position="192"/>
        <end position="211"/>
    </location>
</feature>
<dbReference type="CDD" id="cd00067">
    <property type="entry name" value="GAL4"/>
    <property type="match status" value="1"/>
</dbReference>
<feature type="compositionally biased region" description="Polar residues" evidence="1">
    <location>
        <begin position="355"/>
        <end position="366"/>
    </location>
</feature>
<dbReference type="RefSeq" id="XP_028472298.1">
    <property type="nucleotide sequence ID" value="XM_028619429.1"/>
</dbReference>
<dbReference type="InterPro" id="IPR001138">
    <property type="entry name" value="Zn2Cys6_DnaBD"/>
</dbReference>
<feature type="compositionally biased region" description="Acidic residues" evidence="1">
    <location>
        <begin position="444"/>
        <end position="467"/>
    </location>
</feature>
<protein>
    <recommendedName>
        <fullName evidence="2">Zn(2)-C6 fungal-type domain-containing protein</fullName>
    </recommendedName>
</protein>
<keyword evidence="4" id="KW-1185">Reference proteome</keyword>
<dbReference type="EMBL" id="RSCE01000018">
    <property type="protein sequence ID" value="RSH77151.1"/>
    <property type="molecule type" value="Genomic_DNA"/>
</dbReference>
<proteinExistence type="predicted"/>
<feature type="region of interest" description="Disordered" evidence="1">
    <location>
        <begin position="20"/>
        <end position="99"/>
    </location>
</feature>
<name>A0A427XE09_9TREE</name>
<feature type="domain" description="Zn(2)-C6 fungal-type" evidence="2">
    <location>
        <begin position="159"/>
        <end position="188"/>
    </location>
</feature>
<feature type="region of interest" description="Disordered" evidence="1">
    <location>
        <begin position="436"/>
        <end position="467"/>
    </location>
</feature>
<dbReference type="PROSITE" id="PS50048">
    <property type="entry name" value="ZN2_CY6_FUNGAL_2"/>
    <property type="match status" value="1"/>
</dbReference>
<evidence type="ECO:0000256" key="1">
    <source>
        <dbReference type="SAM" id="MobiDB-lite"/>
    </source>
</evidence>
<sequence>MVSTRGTDRRFDEDTLAAILASQPVRGRPVDQSTDIAPPLHSPTTSSPLTPLRSDLASLGDTSSILSPAPSLPDKGYELLQGGRHTPSSSPTLPSLPITVGTPPLADFTLSISLPGSPKGPRHKRSHEELTVEDEDNHEAPSAGGSGQSVTTQLAGDVACVHCKASDVECSGTTPCDNCAAQGLSCRYAKHATEHSDNASPKKKRKTATTFKSRRKTGPACGFCIYSKDTAQCSRTLPACDSCAGLGRKCRYHNRRHAPDTLQALGELKIRQNSSNIPLPPNWVRVIHSDIYDSLAQSSLQEARSWPQIQAISEDFARADAASSAVYIILPAHIAGTKATPSPSATATPSGPTEPNWTVGSSTFSLPQDRPPSLPPNWLPLNDVWAATVLCTLGTPVHERSEWDSQVQAAYEESWGRDDGSSRFTAYALLHRFAESASVPGPLDTEEQSECESESEFEVEYESEDRG</sequence>
<feature type="compositionally biased region" description="Low complexity" evidence="1">
    <location>
        <begin position="86"/>
        <end position="97"/>
    </location>
</feature>
<dbReference type="InterPro" id="IPR036864">
    <property type="entry name" value="Zn2-C6_fun-type_DNA-bd_sf"/>
</dbReference>
<dbReference type="Pfam" id="PF00172">
    <property type="entry name" value="Zn_clus"/>
    <property type="match status" value="1"/>
</dbReference>
<dbReference type="GO" id="GO:0000981">
    <property type="term" value="F:DNA-binding transcription factor activity, RNA polymerase II-specific"/>
    <property type="evidence" value="ECO:0007669"/>
    <property type="project" value="InterPro"/>
</dbReference>
<dbReference type="GeneID" id="39588328"/>
<feature type="compositionally biased region" description="Basic residues" evidence="1">
    <location>
        <begin position="201"/>
        <end position="211"/>
    </location>
</feature>